<sequence length="237" mass="24279">MTQMNPSRPPDGATGTAQQARQEASRVGHQAAQAGGQVAHTAAEQGGQVASEARRQARNLTGEAGTQLRDQARAQQHRAADGLRGIGRELGSMAERSEDSGMAGQAVRRMADAAEQAAGWLDEREPTAVLDEVRSYARRHPGTFLAGAALAGMLVGRLTRNLAASGDGARGTGQPSTPPAAAPTGPGAAPIPAGPRPYERTVEAPYAAEEAYTGTARVRNASPPGRQGPDIPGGVAP</sequence>
<evidence type="ECO:0000313" key="3">
    <source>
        <dbReference type="Proteomes" id="UP000198251"/>
    </source>
</evidence>
<feature type="compositionally biased region" description="Low complexity" evidence="1">
    <location>
        <begin position="27"/>
        <end position="43"/>
    </location>
</feature>
<feature type="region of interest" description="Disordered" evidence="1">
    <location>
        <begin position="164"/>
        <end position="237"/>
    </location>
</feature>
<dbReference type="RefSeq" id="WP_088998121.1">
    <property type="nucleotide sequence ID" value="NZ_LT607733.1"/>
</dbReference>
<keyword evidence="3" id="KW-1185">Reference proteome</keyword>
<dbReference type="GeneID" id="95799932"/>
<protein>
    <submittedName>
        <fullName evidence="2">Uncharacterized protein</fullName>
    </submittedName>
</protein>
<dbReference type="EMBL" id="LT607733">
    <property type="protein sequence ID" value="SCG13830.1"/>
    <property type="molecule type" value="Genomic_DNA"/>
</dbReference>
<feature type="compositionally biased region" description="Low complexity" evidence="1">
    <location>
        <begin position="182"/>
        <end position="191"/>
    </location>
</feature>
<organism evidence="2 3">
    <name type="scientific">Micromonospora echinofusca</name>
    <dbReference type="NCBI Taxonomy" id="47858"/>
    <lineage>
        <taxon>Bacteria</taxon>
        <taxon>Bacillati</taxon>
        <taxon>Actinomycetota</taxon>
        <taxon>Actinomycetes</taxon>
        <taxon>Micromonosporales</taxon>
        <taxon>Micromonosporaceae</taxon>
        <taxon>Micromonospora</taxon>
    </lineage>
</organism>
<dbReference type="Proteomes" id="UP000198251">
    <property type="component" value="Chromosome I"/>
</dbReference>
<evidence type="ECO:0000313" key="2">
    <source>
        <dbReference type="EMBL" id="SCG13830.1"/>
    </source>
</evidence>
<proteinExistence type="predicted"/>
<dbReference type="AlphaFoldDB" id="A0A1C5G2F1"/>
<reference evidence="2 3" key="1">
    <citation type="submission" date="2016-06" db="EMBL/GenBank/DDBJ databases">
        <authorList>
            <person name="Kjaerup R.B."/>
            <person name="Dalgaard T.S."/>
            <person name="Juul-Madsen H.R."/>
        </authorList>
    </citation>
    <scope>NUCLEOTIDE SEQUENCE [LARGE SCALE GENOMIC DNA]</scope>
    <source>
        <strain evidence="2 3">DSM 43913</strain>
    </source>
</reference>
<gene>
    <name evidence="2" type="ORF">GA0070610_0021</name>
</gene>
<name>A0A1C5G2F1_MICEH</name>
<evidence type="ECO:0000256" key="1">
    <source>
        <dbReference type="SAM" id="MobiDB-lite"/>
    </source>
</evidence>
<accession>A0A1C5G2F1</accession>
<feature type="region of interest" description="Disordered" evidence="1">
    <location>
        <begin position="1"/>
        <end position="126"/>
    </location>
</feature>